<organism evidence="1 2">
    <name type="scientific">Mytilus galloprovincialis</name>
    <name type="common">Mediterranean mussel</name>
    <dbReference type="NCBI Taxonomy" id="29158"/>
    <lineage>
        <taxon>Eukaryota</taxon>
        <taxon>Metazoa</taxon>
        <taxon>Spiralia</taxon>
        <taxon>Lophotrochozoa</taxon>
        <taxon>Mollusca</taxon>
        <taxon>Bivalvia</taxon>
        <taxon>Autobranchia</taxon>
        <taxon>Pteriomorphia</taxon>
        <taxon>Mytilida</taxon>
        <taxon>Mytiloidea</taxon>
        <taxon>Mytilidae</taxon>
        <taxon>Mytilinae</taxon>
        <taxon>Mytilus</taxon>
    </lineage>
</organism>
<gene>
    <name evidence="1" type="ORF">MGAL_10B070841</name>
</gene>
<dbReference type="Proteomes" id="UP000596742">
    <property type="component" value="Unassembled WGS sequence"/>
</dbReference>
<dbReference type="AlphaFoldDB" id="A0A8B6GND8"/>
<keyword evidence="2" id="KW-1185">Reference proteome</keyword>
<feature type="non-terminal residue" evidence="1">
    <location>
        <position position="58"/>
    </location>
</feature>
<protein>
    <submittedName>
        <fullName evidence="1">Uncharacterized protein</fullName>
    </submittedName>
</protein>
<reference evidence="1" key="1">
    <citation type="submission" date="2018-11" db="EMBL/GenBank/DDBJ databases">
        <authorList>
            <person name="Alioto T."/>
            <person name="Alioto T."/>
        </authorList>
    </citation>
    <scope>NUCLEOTIDE SEQUENCE</scope>
</reference>
<accession>A0A8B6GND8</accession>
<proteinExistence type="predicted"/>
<feature type="non-terminal residue" evidence="1">
    <location>
        <position position="1"/>
    </location>
</feature>
<evidence type="ECO:0000313" key="1">
    <source>
        <dbReference type="EMBL" id="VDI66443.1"/>
    </source>
</evidence>
<evidence type="ECO:0000313" key="2">
    <source>
        <dbReference type="Proteomes" id="UP000596742"/>
    </source>
</evidence>
<name>A0A8B6GND8_MYTGA</name>
<sequence length="58" mass="6839">NLGMDRTTGCWQNRDNYQARVRVYVLVYNPSRLTVMYVLQPQTSSLYGKVLFAHVHMF</sequence>
<comment type="caution">
    <text evidence="1">The sequence shown here is derived from an EMBL/GenBank/DDBJ whole genome shotgun (WGS) entry which is preliminary data.</text>
</comment>
<dbReference type="EMBL" id="UYJE01008710">
    <property type="protein sequence ID" value="VDI66443.1"/>
    <property type="molecule type" value="Genomic_DNA"/>
</dbReference>